<feature type="non-terminal residue" evidence="1">
    <location>
        <position position="1"/>
    </location>
</feature>
<sequence length="48" mass="5576">EKKKGKGNIDKLNYCYLTLARGDFTQKIGLDPLYKSKTLKNCYEFTKV</sequence>
<dbReference type="AlphaFoldDB" id="A0A1I5YUL6"/>
<gene>
    <name evidence="1" type="ORF">SAMN05444406_1661</name>
</gene>
<proteinExistence type="predicted"/>
<keyword evidence="2" id="KW-1185">Reference proteome</keyword>
<dbReference type="Proteomes" id="UP000198577">
    <property type="component" value="Unassembled WGS sequence"/>
</dbReference>
<dbReference type="EMBL" id="FOXR01000066">
    <property type="protein sequence ID" value="SFQ47735.1"/>
    <property type="molecule type" value="Genomic_DNA"/>
</dbReference>
<evidence type="ECO:0000313" key="2">
    <source>
        <dbReference type="Proteomes" id="UP000198577"/>
    </source>
</evidence>
<protein>
    <submittedName>
        <fullName evidence="1">Uncharacterized protein</fullName>
    </submittedName>
</protein>
<reference evidence="1 2" key="1">
    <citation type="submission" date="2016-10" db="EMBL/GenBank/DDBJ databases">
        <authorList>
            <person name="de Groot N.N."/>
        </authorList>
    </citation>
    <scope>NUCLEOTIDE SEQUENCE [LARGE SCALE GENOMIC DNA]</scope>
    <source>
        <strain evidence="1 2">DSM 20678</strain>
    </source>
</reference>
<name>A0A1I5YUL6_9FIRM</name>
<accession>A0A1I5YUL6</accession>
<dbReference type="STRING" id="937334.SAMN05444406_1661"/>
<evidence type="ECO:0000313" key="1">
    <source>
        <dbReference type="EMBL" id="SFQ47735.1"/>
    </source>
</evidence>
<organism evidence="1 2">
    <name type="scientific">Caldicoprobacter faecalis</name>
    <dbReference type="NCBI Taxonomy" id="937334"/>
    <lineage>
        <taxon>Bacteria</taxon>
        <taxon>Bacillati</taxon>
        <taxon>Bacillota</taxon>
        <taxon>Clostridia</taxon>
        <taxon>Caldicoprobacterales</taxon>
        <taxon>Caldicoprobacteraceae</taxon>
        <taxon>Caldicoprobacter</taxon>
    </lineage>
</organism>